<dbReference type="GO" id="GO:0003677">
    <property type="term" value="F:DNA binding"/>
    <property type="evidence" value="ECO:0007669"/>
    <property type="project" value="UniProtKB-KW"/>
</dbReference>
<evidence type="ECO:0000259" key="5">
    <source>
        <dbReference type="PROSITE" id="PS51077"/>
    </source>
</evidence>
<evidence type="ECO:0000256" key="2">
    <source>
        <dbReference type="ARBA" id="ARBA00023125"/>
    </source>
</evidence>
<keyword evidence="3" id="KW-0804">Transcription</keyword>
<dbReference type="InterPro" id="IPR036388">
    <property type="entry name" value="WH-like_DNA-bd_sf"/>
</dbReference>
<dbReference type="AlphaFoldDB" id="A0A7W8HIF6"/>
<dbReference type="Proteomes" id="UP000532440">
    <property type="component" value="Unassembled WGS sequence"/>
</dbReference>
<gene>
    <name evidence="7" type="ORF">HNQ70_002682</name>
</gene>
<dbReference type="PANTHER" id="PTHR30136">
    <property type="entry name" value="HELIX-TURN-HELIX TRANSCRIPTIONAL REGULATOR, ICLR FAMILY"/>
    <property type="match status" value="1"/>
</dbReference>
<dbReference type="InterPro" id="IPR036390">
    <property type="entry name" value="WH_DNA-bd_sf"/>
</dbReference>
<dbReference type="GO" id="GO:0003700">
    <property type="term" value="F:DNA-binding transcription factor activity"/>
    <property type="evidence" value="ECO:0007669"/>
    <property type="project" value="TreeGrafter"/>
</dbReference>
<feature type="compositionally biased region" description="Pro residues" evidence="4">
    <location>
        <begin position="20"/>
        <end position="33"/>
    </location>
</feature>
<accession>A0A7W8HIF6</accession>
<dbReference type="SUPFAM" id="SSF46785">
    <property type="entry name" value="Winged helix' DNA-binding domain"/>
    <property type="match status" value="1"/>
</dbReference>
<feature type="domain" description="IclR-ED" evidence="6">
    <location>
        <begin position="99"/>
        <end position="283"/>
    </location>
</feature>
<dbReference type="Pfam" id="PF09339">
    <property type="entry name" value="HTH_IclR"/>
    <property type="match status" value="1"/>
</dbReference>
<reference evidence="7 8" key="1">
    <citation type="submission" date="2020-08" db="EMBL/GenBank/DDBJ databases">
        <title>Genomic Encyclopedia of Type Strains, Phase IV (KMG-IV): sequencing the most valuable type-strain genomes for metagenomic binning, comparative biology and taxonomic classification.</title>
        <authorList>
            <person name="Goeker M."/>
        </authorList>
    </citation>
    <scope>NUCLEOTIDE SEQUENCE [LARGE SCALE GENOMIC DNA]</scope>
    <source>
        <strain evidence="7 8">DSM 29781</strain>
    </source>
</reference>
<feature type="region of interest" description="Disordered" evidence="4">
    <location>
        <begin position="1"/>
        <end position="35"/>
    </location>
</feature>
<keyword evidence="1" id="KW-0805">Transcription regulation</keyword>
<keyword evidence="8" id="KW-1185">Reference proteome</keyword>
<dbReference type="InterPro" id="IPR005471">
    <property type="entry name" value="Tscrpt_reg_IclR_N"/>
</dbReference>
<organism evidence="7 8">
    <name type="scientific">Quisquiliibacterium transsilvanicum</name>
    <dbReference type="NCBI Taxonomy" id="1549638"/>
    <lineage>
        <taxon>Bacteria</taxon>
        <taxon>Pseudomonadati</taxon>
        <taxon>Pseudomonadota</taxon>
        <taxon>Betaproteobacteria</taxon>
        <taxon>Burkholderiales</taxon>
        <taxon>Burkholderiaceae</taxon>
        <taxon>Quisquiliibacterium</taxon>
    </lineage>
</organism>
<evidence type="ECO:0000256" key="1">
    <source>
        <dbReference type="ARBA" id="ARBA00023015"/>
    </source>
</evidence>
<dbReference type="PANTHER" id="PTHR30136:SF24">
    <property type="entry name" value="HTH-TYPE TRANSCRIPTIONAL REPRESSOR ALLR"/>
    <property type="match status" value="1"/>
</dbReference>
<proteinExistence type="predicted"/>
<evidence type="ECO:0000256" key="4">
    <source>
        <dbReference type="SAM" id="MobiDB-lite"/>
    </source>
</evidence>
<feature type="domain" description="HTH iclR-type" evidence="5">
    <location>
        <begin position="37"/>
        <end position="98"/>
    </location>
</feature>
<dbReference type="EMBL" id="JACHGB010000005">
    <property type="protein sequence ID" value="MBB5272659.1"/>
    <property type="molecule type" value="Genomic_DNA"/>
</dbReference>
<keyword evidence="2 7" id="KW-0238">DNA-binding</keyword>
<dbReference type="PROSITE" id="PS51077">
    <property type="entry name" value="HTH_ICLR"/>
    <property type="match status" value="1"/>
</dbReference>
<comment type="caution">
    <text evidence="7">The sequence shown here is derived from an EMBL/GenBank/DDBJ whole genome shotgun (WGS) entry which is preliminary data.</text>
</comment>
<dbReference type="RefSeq" id="WP_183968393.1">
    <property type="nucleotide sequence ID" value="NZ_BAABEW010000012.1"/>
</dbReference>
<dbReference type="SUPFAM" id="SSF55781">
    <property type="entry name" value="GAF domain-like"/>
    <property type="match status" value="1"/>
</dbReference>
<evidence type="ECO:0000256" key="3">
    <source>
        <dbReference type="ARBA" id="ARBA00023163"/>
    </source>
</evidence>
<dbReference type="PROSITE" id="PS51078">
    <property type="entry name" value="ICLR_ED"/>
    <property type="match status" value="1"/>
</dbReference>
<evidence type="ECO:0000313" key="8">
    <source>
        <dbReference type="Proteomes" id="UP000532440"/>
    </source>
</evidence>
<dbReference type="Pfam" id="PF01614">
    <property type="entry name" value="IclR_C"/>
    <property type="match status" value="1"/>
</dbReference>
<protein>
    <submittedName>
        <fullName evidence="7">DNA-binding IclR family transcriptional regulator</fullName>
    </submittedName>
</protein>
<dbReference type="InterPro" id="IPR029016">
    <property type="entry name" value="GAF-like_dom_sf"/>
</dbReference>
<name>A0A7W8HIF6_9BURK</name>
<sequence>MPRRPDAGPSDARLADVPPADSPPTDAPRPPDTPRLVPAVVRAVNLLDAVAAGTDPLGVSELARRLGLSKSSVHGLAITLVHCGLLERGRDGGLAIGPKSMAWAGAFTERSNLVSAFSEIARDFAPLAEETVMLSVLDGAQVFYLACRHGTKPLAVNFRVGGRFPAWCTSTGKAMMATLPPEQVRATMRAAGMKPLTRHGPSGVDELLAQLAQARRRGHAVDDEETAEGMNCFGAPVFAAGSVQAVAAVGVSLIKSTTTAKRRTQVIASIRELARRLSARLGA</sequence>
<dbReference type="GO" id="GO:0045892">
    <property type="term" value="P:negative regulation of DNA-templated transcription"/>
    <property type="evidence" value="ECO:0007669"/>
    <property type="project" value="TreeGrafter"/>
</dbReference>
<evidence type="ECO:0000259" key="6">
    <source>
        <dbReference type="PROSITE" id="PS51078"/>
    </source>
</evidence>
<dbReference type="InterPro" id="IPR050707">
    <property type="entry name" value="HTH_MetabolicPath_Reg"/>
</dbReference>
<dbReference type="InterPro" id="IPR014757">
    <property type="entry name" value="Tscrpt_reg_IclR_C"/>
</dbReference>
<dbReference type="SMART" id="SM00346">
    <property type="entry name" value="HTH_ICLR"/>
    <property type="match status" value="1"/>
</dbReference>
<dbReference type="Gene3D" id="1.10.10.10">
    <property type="entry name" value="Winged helix-like DNA-binding domain superfamily/Winged helix DNA-binding domain"/>
    <property type="match status" value="1"/>
</dbReference>
<dbReference type="Gene3D" id="3.30.450.40">
    <property type="match status" value="1"/>
</dbReference>
<evidence type="ECO:0000313" key="7">
    <source>
        <dbReference type="EMBL" id="MBB5272659.1"/>
    </source>
</evidence>